<organism evidence="2">
    <name type="scientific">Serratia marcescens</name>
    <dbReference type="NCBI Taxonomy" id="615"/>
    <lineage>
        <taxon>Bacteria</taxon>
        <taxon>Pseudomonadati</taxon>
        <taxon>Pseudomonadota</taxon>
        <taxon>Gammaproteobacteria</taxon>
        <taxon>Enterobacterales</taxon>
        <taxon>Yersiniaceae</taxon>
        <taxon>Serratia</taxon>
    </lineage>
</organism>
<gene>
    <name evidence="2" type="ORF">PWN146_04806</name>
</gene>
<proteinExistence type="predicted"/>
<dbReference type="Gene3D" id="2.60.40.1090">
    <property type="entry name" value="Fimbrial-type adhesion domain"/>
    <property type="match status" value="1"/>
</dbReference>
<evidence type="ECO:0008006" key="3">
    <source>
        <dbReference type="Google" id="ProtNLM"/>
    </source>
</evidence>
<dbReference type="InterPro" id="IPR036937">
    <property type="entry name" value="Adhesion_dom_fimbrial_sf"/>
</dbReference>
<feature type="signal peptide" evidence="1">
    <location>
        <begin position="1"/>
        <end position="18"/>
    </location>
</feature>
<dbReference type="GO" id="GO:0007155">
    <property type="term" value="P:cell adhesion"/>
    <property type="evidence" value="ECO:0007669"/>
    <property type="project" value="InterPro"/>
</dbReference>
<dbReference type="GO" id="GO:0009289">
    <property type="term" value="C:pilus"/>
    <property type="evidence" value="ECO:0007669"/>
    <property type="project" value="InterPro"/>
</dbReference>
<protein>
    <recommendedName>
        <fullName evidence="3">Fimbrial protein</fullName>
    </recommendedName>
</protein>
<sequence>MKTIFLLVSLLFVGGAGASGAFHETIVEVKKDGSYHRLTLTALSVSPALTAPNACNRTTSDIGYPCSISVKLFLMGSAGKRYETALVAFLISRDPPNQCYFDGCYVSLSGAATIGDLVPLINYAGHLGKSASIRMFVNPAWDIVGTMTCIYTAVGSFNGGRSYTADCGPTTPFTTSCDVLDTDAVVDFGSFSNDVKSRQASGSFKVNCSGGANIRVKFSSNVANIALSEDKKLNASLKIRNSTPGSNEMESFIKVPSGEQEVFIDGDLKNNNTSHTGPFSASVVAIVEIA</sequence>
<reference evidence="2" key="1">
    <citation type="submission" date="2016-05" db="EMBL/GenBank/DDBJ databases">
        <authorList>
            <person name="Cock P.J.A."/>
            <person name="Cock P.J.A."/>
        </authorList>
    </citation>
    <scope>NUCLEOTIDE SEQUENCE</scope>
    <source>
        <strain evidence="2">PWN146_assembly</strain>
    </source>
</reference>
<evidence type="ECO:0000313" key="2">
    <source>
        <dbReference type="EMBL" id="SAY46047.1"/>
    </source>
</evidence>
<dbReference type="AlphaFoldDB" id="A0A1C3HLZ8"/>
<keyword evidence="1" id="KW-0732">Signal</keyword>
<accession>A0A1C3HLZ8</accession>
<feature type="chain" id="PRO_5008675303" description="Fimbrial protein" evidence="1">
    <location>
        <begin position="19"/>
        <end position="290"/>
    </location>
</feature>
<name>A0A1C3HLZ8_SERMA</name>
<dbReference type="EMBL" id="LT575490">
    <property type="protein sequence ID" value="SAY46047.1"/>
    <property type="molecule type" value="Genomic_DNA"/>
</dbReference>
<evidence type="ECO:0000256" key="1">
    <source>
        <dbReference type="SAM" id="SignalP"/>
    </source>
</evidence>